<reference evidence="7" key="1">
    <citation type="submission" date="2022-01" db="EMBL/GenBank/DDBJ databases">
        <title>Draft Genome Sequences of Seven Type Strains of the Genus Streptomyces.</title>
        <authorList>
            <person name="Aziz S."/>
            <person name="Coretto E."/>
            <person name="Chronakova A."/>
            <person name="Sproer C."/>
            <person name="Huber K."/>
            <person name="Nouioui I."/>
            <person name="Gross H."/>
        </authorList>
    </citation>
    <scope>NUCLEOTIDE SEQUENCE</scope>
    <source>
        <strain evidence="7">DSM 103493</strain>
    </source>
</reference>
<dbReference type="InterPro" id="IPR050703">
    <property type="entry name" value="Flavin_MAO"/>
</dbReference>
<evidence type="ECO:0000256" key="2">
    <source>
        <dbReference type="ARBA" id="ARBA00005995"/>
    </source>
</evidence>
<dbReference type="Pfam" id="PF01593">
    <property type="entry name" value="Amino_oxidase"/>
    <property type="match status" value="1"/>
</dbReference>
<evidence type="ECO:0000256" key="5">
    <source>
        <dbReference type="SAM" id="MobiDB-lite"/>
    </source>
</evidence>
<dbReference type="InterPro" id="IPR002937">
    <property type="entry name" value="Amino_oxidase"/>
</dbReference>
<keyword evidence="3" id="KW-0560">Oxidoreductase</keyword>
<comment type="caution">
    <text evidence="7">The sequence shown here is derived from an EMBL/GenBank/DDBJ whole genome shotgun (WGS) entry which is preliminary data.</text>
</comment>
<protein>
    <submittedName>
        <fullName evidence="7">FAD-dependent oxidoreductase</fullName>
    </submittedName>
</protein>
<dbReference type="SUPFAM" id="SSF51905">
    <property type="entry name" value="FAD/NAD(P)-binding domain"/>
    <property type="match status" value="1"/>
</dbReference>
<evidence type="ECO:0000313" key="8">
    <source>
        <dbReference type="Proteomes" id="UP001139384"/>
    </source>
</evidence>
<dbReference type="EMBL" id="JAKEIP010000055">
    <property type="protein sequence ID" value="MCF1595107.1"/>
    <property type="molecule type" value="Genomic_DNA"/>
</dbReference>
<evidence type="ECO:0000256" key="1">
    <source>
        <dbReference type="ARBA" id="ARBA00001974"/>
    </source>
</evidence>
<dbReference type="AlphaFoldDB" id="A0A9X1TL42"/>
<dbReference type="PANTHER" id="PTHR43563">
    <property type="entry name" value="AMINE OXIDASE"/>
    <property type="match status" value="1"/>
</dbReference>
<evidence type="ECO:0000256" key="3">
    <source>
        <dbReference type="ARBA" id="ARBA00023002"/>
    </source>
</evidence>
<feature type="binding site" evidence="4">
    <location>
        <begin position="91"/>
        <end position="92"/>
    </location>
    <ligand>
        <name>FAD</name>
        <dbReference type="ChEBI" id="CHEBI:57692"/>
    </ligand>
</feature>
<feature type="binding site" evidence="4">
    <location>
        <position position="383"/>
    </location>
    <ligand>
        <name>substrate</name>
    </ligand>
</feature>
<evidence type="ECO:0000259" key="6">
    <source>
        <dbReference type="Pfam" id="PF01593"/>
    </source>
</evidence>
<dbReference type="PROSITE" id="PS51318">
    <property type="entry name" value="TAT"/>
    <property type="match status" value="1"/>
</dbReference>
<feature type="binding site" evidence="4">
    <location>
        <position position="284"/>
    </location>
    <ligand>
        <name>FAD</name>
        <dbReference type="ChEBI" id="CHEBI:57692"/>
    </ligand>
</feature>
<sequence>MSTPNEHGAIPANENTASGSGRTASRLPRRTLLKAAGATTLVTATGTAAARAAAAAELKNDFDVIVVGAGLAGVTAARELKAQGKRVLLLEARNRIGGRTWTDTYQGQQIERGGAWVDPLQPYVWRELNRYKLPIIADAGVERSILPTLDGFKEYDPTEAYARQKELFTPFFEDGNREYFERPYEPLYREDLVRRHDGFSLRDRLDQLRYAPEDEIRLTSTTSLYGGSSKRGALTHLTQWWALSGWNFDGFHGVNTYRPKDGTISLLKAILAEAAPTLRLNSPVASVEQDGSRVRVVTRAGQQFVAPEVIMAVPVNVWKTIRFTPELPQAHRTASTAGIGVPHEKKLWLDLKRPADRFVAEAPEGHPICIMGRFDVGQPVVAFSVKDTFDVRDRRQVEAAVKDILPDAQLLSYTAHDWHADEFALGVGAFRQPFQLTRLHRDIQKPHGRVKFAGGDIADGWSGYMDGAVESGIRVAGGKPLTAAEIGRLTSAAALRAPQVDRRLYRSMSAF</sequence>
<dbReference type="InterPro" id="IPR001613">
    <property type="entry name" value="Flavin_amine_oxidase"/>
</dbReference>
<keyword evidence="8" id="KW-1185">Reference proteome</keyword>
<dbReference type="Gene3D" id="3.50.50.60">
    <property type="entry name" value="FAD/NAD(P)-binding domain"/>
    <property type="match status" value="2"/>
</dbReference>
<comment type="cofactor">
    <cofactor evidence="1">
        <name>FAD</name>
        <dbReference type="ChEBI" id="CHEBI:57692"/>
    </cofactor>
</comment>
<evidence type="ECO:0000256" key="4">
    <source>
        <dbReference type="PIRSR" id="PIRSR601613-1"/>
    </source>
</evidence>
<proteinExistence type="inferred from homology"/>
<feature type="region of interest" description="Disordered" evidence="5">
    <location>
        <begin position="1"/>
        <end position="26"/>
    </location>
</feature>
<dbReference type="PRINTS" id="PR00757">
    <property type="entry name" value="AMINEOXDASEF"/>
</dbReference>
<dbReference type="Gene3D" id="3.90.660.10">
    <property type="match status" value="2"/>
</dbReference>
<dbReference type="RefSeq" id="WP_234763413.1">
    <property type="nucleotide sequence ID" value="NZ_JAKEIP010000055.1"/>
</dbReference>
<accession>A0A9X1TL42</accession>
<evidence type="ECO:0000313" key="7">
    <source>
        <dbReference type="EMBL" id="MCF1595107.1"/>
    </source>
</evidence>
<gene>
    <name evidence="7" type="ORF">L0P92_16215</name>
</gene>
<feature type="domain" description="Amine oxidase" evidence="6">
    <location>
        <begin position="71"/>
        <end position="476"/>
    </location>
</feature>
<dbReference type="InterPro" id="IPR006311">
    <property type="entry name" value="TAT_signal"/>
</dbReference>
<organism evidence="7 8">
    <name type="scientific">Streptomyces muensis</name>
    <dbReference type="NCBI Taxonomy" id="1077944"/>
    <lineage>
        <taxon>Bacteria</taxon>
        <taxon>Bacillati</taxon>
        <taxon>Actinomycetota</taxon>
        <taxon>Actinomycetes</taxon>
        <taxon>Kitasatosporales</taxon>
        <taxon>Streptomycetaceae</taxon>
        <taxon>Streptomyces</taxon>
    </lineage>
</organism>
<dbReference type="GO" id="GO:0016491">
    <property type="term" value="F:oxidoreductase activity"/>
    <property type="evidence" value="ECO:0007669"/>
    <property type="project" value="UniProtKB-KW"/>
</dbReference>
<dbReference type="Proteomes" id="UP001139384">
    <property type="component" value="Unassembled WGS sequence"/>
</dbReference>
<comment type="similarity">
    <text evidence="2">Belongs to the flavin monoamine oxidase family.</text>
</comment>
<name>A0A9X1TL42_STRM4</name>
<feature type="compositionally biased region" description="Polar residues" evidence="5">
    <location>
        <begin position="13"/>
        <end position="23"/>
    </location>
</feature>
<dbReference type="PANTHER" id="PTHR43563:SF1">
    <property type="entry name" value="AMINE OXIDASE [FLAVIN-CONTAINING] B"/>
    <property type="match status" value="1"/>
</dbReference>
<dbReference type="InterPro" id="IPR036188">
    <property type="entry name" value="FAD/NAD-bd_sf"/>
</dbReference>